<dbReference type="PANTHER" id="PTHR47391:SF1">
    <property type="entry name" value="BIORIENTATION OF CHROMOSOMES IN CELL DIVISION 1 LIKE 1"/>
    <property type="match status" value="1"/>
</dbReference>
<accession>A0A8C4Q921</accession>
<dbReference type="Pfam" id="PF05205">
    <property type="entry name" value="COMPASS-Shg1"/>
    <property type="match status" value="1"/>
</dbReference>
<keyword evidence="3" id="KW-0158">Chromosome</keyword>
<dbReference type="Ensembl" id="ENSEBUT00000012164.1">
    <property type="protein sequence ID" value="ENSEBUP00000011592.1"/>
    <property type="gene ID" value="ENSEBUG00000007432.1"/>
</dbReference>
<dbReference type="AlphaFoldDB" id="A0A8C4Q921"/>
<evidence type="ECO:0000313" key="5">
    <source>
        <dbReference type="Ensembl" id="ENSEBUP00000011592.1"/>
    </source>
</evidence>
<name>A0A8C4Q921_EPTBU</name>
<evidence type="ECO:0000256" key="3">
    <source>
        <dbReference type="ARBA" id="ARBA00022454"/>
    </source>
</evidence>
<comment type="similarity">
    <text evidence="2">Belongs to the BOD1 family.</text>
</comment>
<dbReference type="GO" id="GO:0005694">
    <property type="term" value="C:chromosome"/>
    <property type="evidence" value="ECO:0007669"/>
    <property type="project" value="UniProtKB-SubCell"/>
</dbReference>
<reference evidence="5" key="2">
    <citation type="submission" date="2025-09" db="UniProtKB">
        <authorList>
            <consortium name="Ensembl"/>
        </authorList>
    </citation>
    <scope>IDENTIFICATION</scope>
</reference>
<evidence type="ECO:0000313" key="6">
    <source>
        <dbReference type="Proteomes" id="UP000694388"/>
    </source>
</evidence>
<proteinExistence type="inferred from homology"/>
<organism evidence="5 6">
    <name type="scientific">Eptatretus burgeri</name>
    <name type="common">Inshore hagfish</name>
    <dbReference type="NCBI Taxonomy" id="7764"/>
    <lineage>
        <taxon>Eukaryota</taxon>
        <taxon>Metazoa</taxon>
        <taxon>Chordata</taxon>
        <taxon>Craniata</taxon>
        <taxon>Vertebrata</taxon>
        <taxon>Cyclostomata</taxon>
        <taxon>Myxini</taxon>
        <taxon>Myxiniformes</taxon>
        <taxon>Myxinidae</taxon>
        <taxon>Eptatretinae</taxon>
        <taxon>Eptatretus</taxon>
    </lineage>
</organism>
<dbReference type="PANTHER" id="PTHR47391">
    <property type="entry name" value="BIORIENTATION OF CHROMOSOMES IN CELL DIVISION 1 LIKE 1"/>
    <property type="match status" value="1"/>
</dbReference>
<feature type="domain" description="BOD1/SHG1" evidence="4">
    <location>
        <begin position="28"/>
        <end position="123"/>
    </location>
</feature>
<comment type="subcellular location">
    <subcellularLocation>
        <location evidence="1">Chromosome</location>
    </subcellularLocation>
</comment>
<dbReference type="InterPro" id="IPR055264">
    <property type="entry name" value="BOD1/SHG1_dom"/>
</dbReference>
<keyword evidence="6" id="KW-1185">Reference proteome</keyword>
<sequence length="194" mass="21123">MAQELSSSQDSVPVRALAPGDPQLIADIVNHLKSQGLFDQFRRDCLADFDTTPAYQNLRQRMENFVSNHLAGQTWSPELNKNQMRNSLRQTILQSGLLESAVDRIVHQVVNPKTNYIFRPQIEHVVHDYLGLVDEGGEGETSGGVYGGEMDIDVEPISQTFSSSLGQPSDGYKESAGSALSAAGSEAACALEDL</sequence>
<evidence type="ECO:0000256" key="2">
    <source>
        <dbReference type="ARBA" id="ARBA00008463"/>
    </source>
</evidence>
<reference evidence="5" key="1">
    <citation type="submission" date="2025-08" db="UniProtKB">
        <authorList>
            <consortium name="Ensembl"/>
        </authorList>
    </citation>
    <scope>IDENTIFICATION</scope>
</reference>
<dbReference type="Proteomes" id="UP000694388">
    <property type="component" value="Unplaced"/>
</dbReference>
<dbReference type="InterPro" id="IPR043244">
    <property type="entry name" value="BOD1L1"/>
</dbReference>
<evidence type="ECO:0000259" key="4">
    <source>
        <dbReference type="Pfam" id="PF05205"/>
    </source>
</evidence>
<protein>
    <submittedName>
        <fullName evidence="5">Biorientation of chromosomes in cell division 1</fullName>
    </submittedName>
</protein>
<dbReference type="GeneTree" id="ENSGT00940000156198"/>
<evidence type="ECO:0000256" key="1">
    <source>
        <dbReference type="ARBA" id="ARBA00004286"/>
    </source>
</evidence>